<reference evidence="1 2" key="1">
    <citation type="submission" date="2021-06" db="EMBL/GenBank/DDBJ databases">
        <title>Caerostris extrusa draft genome.</title>
        <authorList>
            <person name="Kono N."/>
            <person name="Arakawa K."/>
        </authorList>
    </citation>
    <scope>NUCLEOTIDE SEQUENCE [LARGE SCALE GENOMIC DNA]</scope>
</reference>
<dbReference type="AlphaFoldDB" id="A0AAV4X3C1"/>
<comment type="caution">
    <text evidence="1">The sequence shown here is derived from an EMBL/GenBank/DDBJ whole genome shotgun (WGS) entry which is preliminary data.</text>
</comment>
<organism evidence="1 2">
    <name type="scientific">Caerostris extrusa</name>
    <name type="common">Bark spider</name>
    <name type="synonym">Caerostris bankana</name>
    <dbReference type="NCBI Taxonomy" id="172846"/>
    <lineage>
        <taxon>Eukaryota</taxon>
        <taxon>Metazoa</taxon>
        <taxon>Ecdysozoa</taxon>
        <taxon>Arthropoda</taxon>
        <taxon>Chelicerata</taxon>
        <taxon>Arachnida</taxon>
        <taxon>Araneae</taxon>
        <taxon>Araneomorphae</taxon>
        <taxon>Entelegynae</taxon>
        <taxon>Araneoidea</taxon>
        <taxon>Araneidae</taxon>
        <taxon>Caerostris</taxon>
    </lineage>
</organism>
<sequence>MRQEKFLVRCRVMHDLPRAQTFYRLVRPESLPSIPGMLRMNWPSFASHLRLQDQVMRQEKFLVRCRVIYDLLVHKLFYRLVHTKNRSPAFPECWRMNWSSSFASHLRLQGILPVT</sequence>
<accession>A0AAV4X3C1</accession>
<dbReference type="Proteomes" id="UP001054945">
    <property type="component" value="Unassembled WGS sequence"/>
</dbReference>
<keyword evidence="2" id="KW-1185">Reference proteome</keyword>
<name>A0AAV4X3C1_CAEEX</name>
<evidence type="ECO:0000313" key="1">
    <source>
        <dbReference type="EMBL" id="GIY88515.1"/>
    </source>
</evidence>
<gene>
    <name evidence="1" type="ORF">CEXT_254181</name>
</gene>
<evidence type="ECO:0000313" key="2">
    <source>
        <dbReference type="Proteomes" id="UP001054945"/>
    </source>
</evidence>
<proteinExistence type="predicted"/>
<dbReference type="EMBL" id="BPLR01017073">
    <property type="protein sequence ID" value="GIY88515.1"/>
    <property type="molecule type" value="Genomic_DNA"/>
</dbReference>
<protein>
    <submittedName>
        <fullName evidence="1">Uncharacterized protein</fullName>
    </submittedName>
</protein>